<dbReference type="RefSeq" id="WP_025229578.1">
    <property type="nucleotide sequence ID" value="NZ_CP007139.1"/>
</dbReference>
<dbReference type="STRING" id="661478.OP10G_3088"/>
<gene>
    <name evidence="2" type="ORF">OP10G_3088</name>
</gene>
<keyword evidence="3" id="KW-1185">Reference proteome</keyword>
<evidence type="ECO:0000313" key="3">
    <source>
        <dbReference type="Proteomes" id="UP000027982"/>
    </source>
</evidence>
<dbReference type="AlphaFoldDB" id="A0A068NSP0"/>
<reference evidence="2 3" key="1">
    <citation type="journal article" date="2014" name="PLoS ONE">
        <title>The first complete genome sequence of the class fimbriimonadia in the phylum armatimonadetes.</title>
        <authorList>
            <person name="Hu Z.Y."/>
            <person name="Wang Y.Z."/>
            <person name="Im W.T."/>
            <person name="Wang S.Y."/>
            <person name="Zhao G.P."/>
            <person name="Zheng H.J."/>
            <person name="Quan Z.X."/>
        </authorList>
    </citation>
    <scope>NUCLEOTIDE SEQUENCE [LARGE SCALE GENOMIC DNA]</scope>
    <source>
        <strain evidence="2">Gsoil 348</strain>
    </source>
</reference>
<dbReference type="InterPro" id="IPR008969">
    <property type="entry name" value="CarboxyPept-like_regulatory"/>
</dbReference>
<organism evidence="2 3">
    <name type="scientific">Fimbriimonas ginsengisoli Gsoil 348</name>
    <dbReference type="NCBI Taxonomy" id="661478"/>
    <lineage>
        <taxon>Bacteria</taxon>
        <taxon>Bacillati</taxon>
        <taxon>Armatimonadota</taxon>
        <taxon>Fimbriimonadia</taxon>
        <taxon>Fimbriimonadales</taxon>
        <taxon>Fimbriimonadaceae</taxon>
        <taxon>Fimbriimonas</taxon>
    </lineage>
</organism>
<dbReference type="PROSITE" id="PS51257">
    <property type="entry name" value="PROKAR_LIPOPROTEIN"/>
    <property type="match status" value="1"/>
</dbReference>
<keyword evidence="1" id="KW-0732">Signal</keyword>
<feature type="signal peptide" evidence="1">
    <location>
        <begin position="1"/>
        <end position="22"/>
    </location>
</feature>
<sequence length="269" mass="26969">MKRSFLWVLLAAVAVLFSSACGGGGGSSSNTGNTTATSGDTGLSNTSIITSLDNGAGFGVDLSDLAVGDQVQLRVIGINSSGQNVIQNGSNWTTTAPASVATVTPTGLLTAVGPTGGTSYLVSGRGPNGTLSANLIIKQPQAFVTGLVRNVNGTGIPRVSISFYNSSNALVGKALTGAQGTFRANLAPTATRFTIDIEASDPGNNPIYYRQFSYTPPSSSGALDYLEGGTSCLASMPAITSGSTVQLSDITLIDRASGPPPPPSGCLGG</sequence>
<protein>
    <recommendedName>
        <fullName evidence="4">BIG2 domain-containing protein</fullName>
    </recommendedName>
</protein>
<evidence type="ECO:0000313" key="2">
    <source>
        <dbReference type="EMBL" id="AIE86456.1"/>
    </source>
</evidence>
<dbReference type="SUPFAM" id="SSF49464">
    <property type="entry name" value="Carboxypeptidase regulatory domain-like"/>
    <property type="match status" value="1"/>
</dbReference>
<accession>A0A068NSP0</accession>
<proteinExistence type="predicted"/>
<dbReference type="EMBL" id="CP007139">
    <property type="protein sequence ID" value="AIE86456.1"/>
    <property type="molecule type" value="Genomic_DNA"/>
</dbReference>
<name>A0A068NSP0_FIMGI</name>
<feature type="chain" id="PRO_5001651899" description="BIG2 domain-containing protein" evidence="1">
    <location>
        <begin position="23"/>
        <end position="269"/>
    </location>
</feature>
<dbReference type="KEGG" id="fgi:OP10G_3088"/>
<evidence type="ECO:0000256" key="1">
    <source>
        <dbReference type="SAM" id="SignalP"/>
    </source>
</evidence>
<dbReference type="HOGENOM" id="CLU_1033457_0_0_0"/>
<dbReference type="Gene3D" id="2.60.40.1080">
    <property type="match status" value="1"/>
</dbReference>
<dbReference type="Proteomes" id="UP000027982">
    <property type="component" value="Chromosome"/>
</dbReference>
<evidence type="ECO:0008006" key="4">
    <source>
        <dbReference type="Google" id="ProtNLM"/>
    </source>
</evidence>